<comment type="caution">
    <text evidence="7">The sequence shown here is derived from an EMBL/GenBank/DDBJ whole genome shotgun (WGS) entry which is preliminary data.</text>
</comment>
<evidence type="ECO:0000256" key="3">
    <source>
        <dbReference type="ARBA" id="ARBA00022898"/>
    </source>
</evidence>
<comment type="similarity">
    <text evidence="5">Belongs to the class-II pyridoxal-phosphate-dependent aminotransferase family. MalY/PatB cystathionine beta-lyase subfamily.</text>
</comment>
<dbReference type="Proteomes" id="UP000469194">
    <property type="component" value="Unassembled WGS sequence"/>
</dbReference>
<dbReference type="PANTHER" id="PTHR43525:SF1">
    <property type="entry name" value="PROTEIN MALY"/>
    <property type="match status" value="1"/>
</dbReference>
<evidence type="ECO:0000313" key="8">
    <source>
        <dbReference type="Proteomes" id="UP000469194"/>
    </source>
</evidence>
<dbReference type="InterPro" id="IPR004839">
    <property type="entry name" value="Aminotransferase_I/II_large"/>
</dbReference>
<gene>
    <name evidence="7" type="ORF">GFD25_10500</name>
</gene>
<evidence type="ECO:0000256" key="5">
    <source>
        <dbReference type="ARBA" id="ARBA00037974"/>
    </source>
</evidence>
<keyword evidence="4" id="KW-0456">Lyase</keyword>
<name>A0A6N9Z700_9BIFI</name>
<dbReference type="PANTHER" id="PTHR43525">
    <property type="entry name" value="PROTEIN MALY"/>
    <property type="match status" value="1"/>
</dbReference>
<keyword evidence="7" id="KW-0808">Transferase</keyword>
<organism evidence="7 8">
    <name type="scientific">Bifidobacterium aerophilum</name>
    <dbReference type="NCBI Taxonomy" id="1798155"/>
    <lineage>
        <taxon>Bacteria</taxon>
        <taxon>Bacillati</taxon>
        <taxon>Actinomycetota</taxon>
        <taxon>Actinomycetes</taxon>
        <taxon>Bifidobacteriales</taxon>
        <taxon>Bifidobacteriaceae</taxon>
        <taxon>Bifidobacterium</taxon>
    </lineage>
</organism>
<dbReference type="GO" id="GO:0047804">
    <property type="term" value="F:cysteine-S-conjugate beta-lyase activity"/>
    <property type="evidence" value="ECO:0007669"/>
    <property type="project" value="UniProtKB-EC"/>
</dbReference>
<proteinExistence type="inferred from homology"/>
<dbReference type="InterPro" id="IPR051798">
    <property type="entry name" value="Class-II_PLP-Dep_Aminotrans"/>
</dbReference>
<keyword evidence="3" id="KW-0663">Pyridoxal phosphate</keyword>
<dbReference type="AlphaFoldDB" id="A0A6N9Z700"/>
<feature type="domain" description="Aminotransferase class I/classII large" evidence="6">
    <location>
        <begin position="45"/>
        <end position="396"/>
    </location>
</feature>
<evidence type="ECO:0000256" key="1">
    <source>
        <dbReference type="ARBA" id="ARBA00001933"/>
    </source>
</evidence>
<evidence type="ECO:0000256" key="4">
    <source>
        <dbReference type="ARBA" id="ARBA00023239"/>
    </source>
</evidence>
<dbReference type="EMBL" id="WHZW01000025">
    <property type="protein sequence ID" value="NEG90402.1"/>
    <property type="molecule type" value="Genomic_DNA"/>
</dbReference>
<keyword evidence="8" id="KW-1185">Reference proteome</keyword>
<comment type="cofactor">
    <cofactor evidence="1">
        <name>pyridoxal 5'-phosphate</name>
        <dbReference type="ChEBI" id="CHEBI:597326"/>
    </cofactor>
</comment>
<sequence length="403" mass="45617">MTYDFTSIIDRHGKDALAVDGLGAIPGMSPEPPKPGFDVIPMWVADMNFPTVPTVQQAIIERAKHPMFGYFQPTDEYYDSIIEWQSERNGVTGLAPEHIGYENGVLGGVISALTAFAAPGDAVLLHSPTYNGFTQCIENNGFHIVHSPLKRDENGVWRMDFDDMDRRLKEHNIHVAVFCSPHNPTGRVWERWEIERAMEVYRANDVVVISDEIWSDIILAGNKHIPTQSVGEDARNRTIAFYAPSKTFNLAGLIGSYHIIYSKYLRDRVVAKGSKSHYNDMNVLSMHALIGAYRPEGHEWCDEMCATVTGNVDYAYDYITKHFDGVTLSKPQGTYMLFLDCAEWCAKHDVTLPELIKRGWDVGVAWEDGTLFHWPDSIRVNLALPLSRVREAMERLDRYVFNA</sequence>
<protein>
    <recommendedName>
        <fullName evidence="2">cysteine-S-conjugate beta-lyase</fullName>
        <ecNumber evidence="2">4.4.1.13</ecNumber>
    </recommendedName>
</protein>
<dbReference type="GO" id="GO:0030170">
    <property type="term" value="F:pyridoxal phosphate binding"/>
    <property type="evidence" value="ECO:0007669"/>
    <property type="project" value="InterPro"/>
</dbReference>
<keyword evidence="7" id="KW-0032">Aminotransferase</keyword>
<dbReference type="CDD" id="cd00609">
    <property type="entry name" value="AAT_like"/>
    <property type="match status" value="1"/>
</dbReference>
<evidence type="ECO:0000256" key="2">
    <source>
        <dbReference type="ARBA" id="ARBA00012224"/>
    </source>
</evidence>
<dbReference type="GO" id="GO:0008483">
    <property type="term" value="F:transaminase activity"/>
    <property type="evidence" value="ECO:0007669"/>
    <property type="project" value="UniProtKB-KW"/>
</dbReference>
<evidence type="ECO:0000313" key="7">
    <source>
        <dbReference type="EMBL" id="NEG90402.1"/>
    </source>
</evidence>
<dbReference type="InterPro" id="IPR015424">
    <property type="entry name" value="PyrdxlP-dep_Trfase"/>
</dbReference>
<reference evidence="7 8" key="1">
    <citation type="submission" date="2019-10" db="EMBL/GenBank/DDBJ databases">
        <title>Bifidobacterium from non-human primates.</title>
        <authorList>
            <person name="Modesto M."/>
        </authorList>
    </citation>
    <scope>NUCLEOTIDE SEQUENCE [LARGE SCALE GENOMIC DNA]</scope>
    <source>
        <strain evidence="7 8">TRE17</strain>
    </source>
</reference>
<dbReference type="InterPro" id="IPR015421">
    <property type="entry name" value="PyrdxlP-dep_Trfase_major"/>
</dbReference>
<dbReference type="Gene3D" id="3.40.640.10">
    <property type="entry name" value="Type I PLP-dependent aspartate aminotransferase-like (Major domain)"/>
    <property type="match status" value="1"/>
</dbReference>
<dbReference type="RefSeq" id="WP_163232632.1">
    <property type="nucleotide sequence ID" value="NZ_WHZW01000025.1"/>
</dbReference>
<dbReference type="EC" id="4.4.1.13" evidence="2"/>
<dbReference type="SUPFAM" id="SSF53383">
    <property type="entry name" value="PLP-dependent transferases"/>
    <property type="match status" value="1"/>
</dbReference>
<dbReference type="InterPro" id="IPR015422">
    <property type="entry name" value="PyrdxlP-dep_Trfase_small"/>
</dbReference>
<dbReference type="Gene3D" id="3.90.1150.10">
    <property type="entry name" value="Aspartate Aminotransferase, domain 1"/>
    <property type="match status" value="1"/>
</dbReference>
<dbReference type="Pfam" id="PF00155">
    <property type="entry name" value="Aminotran_1_2"/>
    <property type="match status" value="1"/>
</dbReference>
<evidence type="ECO:0000259" key="6">
    <source>
        <dbReference type="Pfam" id="PF00155"/>
    </source>
</evidence>
<accession>A0A6N9Z700</accession>